<dbReference type="InterPro" id="IPR000305">
    <property type="entry name" value="GIY-YIG_endonuc"/>
</dbReference>
<dbReference type="SMART" id="SM00479">
    <property type="entry name" value="EXOIII"/>
    <property type="match status" value="1"/>
</dbReference>
<evidence type="ECO:0000313" key="3">
    <source>
        <dbReference type="EMBL" id="SCG38347.1"/>
    </source>
</evidence>
<dbReference type="NCBIfam" id="NF005905">
    <property type="entry name" value="PRK07883.1-3"/>
    <property type="match status" value="1"/>
</dbReference>
<dbReference type="InterPro" id="IPR047296">
    <property type="entry name" value="GIY-YIG_UvrC_Cho"/>
</dbReference>
<name>A0A1C5GXL5_9ACTN</name>
<dbReference type="InterPro" id="IPR012337">
    <property type="entry name" value="RNaseH-like_sf"/>
</dbReference>
<dbReference type="NCBIfam" id="NF005904">
    <property type="entry name" value="PRK07883.1-2"/>
    <property type="match status" value="1"/>
</dbReference>
<evidence type="ECO:0000259" key="2">
    <source>
        <dbReference type="PROSITE" id="PS50164"/>
    </source>
</evidence>
<dbReference type="GO" id="GO:0006289">
    <property type="term" value="P:nucleotide-excision repair"/>
    <property type="evidence" value="ECO:0007669"/>
    <property type="project" value="InterPro"/>
</dbReference>
<dbReference type="SMART" id="SM00465">
    <property type="entry name" value="GIYc"/>
    <property type="match status" value="1"/>
</dbReference>
<dbReference type="InterPro" id="IPR013520">
    <property type="entry name" value="Ribonucl_H"/>
</dbReference>
<dbReference type="InterPro" id="IPR050066">
    <property type="entry name" value="UvrABC_protein_C"/>
</dbReference>
<dbReference type="GO" id="GO:0004527">
    <property type="term" value="F:exonuclease activity"/>
    <property type="evidence" value="ECO:0007669"/>
    <property type="project" value="UniProtKB-KW"/>
</dbReference>
<keyword evidence="1" id="KW-0378">Hydrolase</keyword>
<dbReference type="Gene3D" id="3.40.1440.10">
    <property type="entry name" value="GIY-YIG endonuclease"/>
    <property type="match status" value="1"/>
</dbReference>
<dbReference type="PANTHER" id="PTHR30562">
    <property type="entry name" value="UVRC/OXIDOREDUCTASE"/>
    <property type="match status" value="1"/>
</dbReference>
<dbReference type="CDD" id="cd10434">
    <property type="entry name" value="GIY-YIG_UvrC_Cho"/>
    <property type="match status" value="1"/>
</dbReference>
<reference evidence="4" key="1">
    <citation type="submission" date="2016-06" db="EMBL/GenBank/DDBJ databases">
        <authorList>
            <person name="Varghese N."/>
        </authorList>
    </citation>
    <scope>NUCLEOTIDE SEQUENCE [LARGE SCALE GENOMIC DNA]</scope>
    <source>
        <strain evidence="4">DSM 43171</strain>
    </source>
</reference>
<dbReference type="InterPro" id="IPR036397">
    <property type="entry name" value="RNaseH_sf"/>
</dbReference>
<protein>
    <submittedName>
        <fullName evidence="3">DNA polymerase-3 subunit epsilon</fullName>
    </submittedName>
</protein>
<dbReference type="STRING" id="47864.GA0070560_102252"/>
<accession>A0A1C5GXL5</accession>
<dbReference type="SUPFAM" id="SSF53098">
    <property type="entry name" value="Ribonuclease H-like"/>
    <property type="match status" value="1"/>
</dbReference>
<dbReference type="SUPFAM" id="SSF82771">
    <property type="entry name" value="GIY-YIG endonuclease"/>
    <property type="match status" value="1"/>
</dbReference>
<dbReference type="Proteomes" id="UP000199408">
    <property type="component" value="Unassembled WGS sequence"/>
</dbReference>
<dbReference type="FunFam" id="3.30.420.10:FF:000045">
    <property type="entry name" value="3'-5' exonuclease DinG"/>
    <property type="match status" value="1"/>
</dbReference>
<dbReference type="InterPro" id="IPR006054">
    <property type="entry name" value="DnaQ"/>
</dbReference>
<keyword evidence="4" id="KW-1185">Reference proteome</keyword>
<dbReference type="AlphaFoldDB" id="A0A1C5GXL5"/>
<keyword evidence="1" id="KW-0540">Nuclease</keyword>
<dbReference type="GO" id="GO:0003677">
    <property type="term" value="F:DNA binding"/>
    <property type="evidence" value="ECO:0007669"/>
    <property type="project" value="InterPro"/>
</dbReference>
<dbReference type="Pfam" id="PF00929">
    <property type="entry name" value="RNase_T"/>
    <property type="match status" value="1"/>
</dbReference>
<gene>
    <name evidence="3" type="ORF">GA0070560_102252</name>
</gene>
<dbReference type="GO" id="GO:0003887">
    <property type="term" value="F:DNA-directed DNA polymerase activity"/>
    <property type="evidence" value="ECO:0007669"/>
    <property type="project" value="InterPro"/>
</dbReference>
<dbReference type="Pfam" id="PF01541">
    <property type="entry name" value="GIY-YIG"/>
    <property type="match status" value="1"/>
</dbReference>
<dbReference type="InterPro" id="IPR035901">
    <property type="entry name" value="GIY-YIG_endonuc_sf"/>
</dbReference>
<keyword evidence="1" id="KW-0269">Exonuclease</keyword>
<dbReference type="PROSITE" id="PS50164">
    <property type="entry name" value="GIY_YIG"/>
    <property type="match status" value="1"/>
</dbReference>
<evidence type="ECO:0000256" key="1">
    <source>
        <dbReference type="ARBA" id="ARBA00022839"/>
    </source>
</evidence>
<dbReference type="GO" id="GO:0006260">
    <property type="term" value="P:DNA replication"/>
    <property type="evidence" value="ECO:0007669"/>
    <property type="project" value="InterPro"/>
</dbReference>
<sequence length="615" mass="65839">MSEPISHPSLVVTAGAGVPGVSDRPVTVPPVAPGEYVQQTLAGLDPTTGGGVDPALPLYATTFVVVDLETTGGAPDGGGITEIGAVKVRGGEELGVLATLVNPGVPIPPFITVLTGITQAMLVPAPPIEQVLPSLLEFVSDAVLVAHNAPYDVGFLKAACAKHGYRWPNPRVLDTAALARRVLTRDEVPNRKLGTLAAYFRTATRPTHRALDDAKATVDVLHGLIARLGGHRVDTVGEAIDFARAVTPTQRRKRHLAEGLPKVPGVYIFRADDDRPLYVGTSGDIATRVRSYFTAAEKRARMSEMLAAAERVEAVECAHPLEAEIRELRLIAAHAPPYNRRSKFPERMVWLKLTDEAYPRLSVVRALSVTDTAYLGPFRSKQAAELAAAGFHDAVPLRQCTHRLSLRTVTPACALAELGRCPAPCEHRITPEEYDHHAAAPFRTATTSDPQVVVDALLARIEALSAAQRYEEAAVVRSRLAAVLRATVRMQRLAALTRIAELAAARPAAGGGWELALVRHGRLAGAGVSPPGVHPRPTIAAIRATAETVPPGHGPVPRASAEETERILSWLERPETRLVEMSAEWSSPVSGAARFRDLLAKAENGRSHQLSTERS</sequence>
<evidence type="ECO:0000313" key="4">
    <source>
        <dbReference type="Proteomes" id="UP000199408"/>
    </source>
</evidence>
<dbReference type="GO" id="GO:0009380">
    <property type="term" value="C:excinuclease repair complex"/>
    <property type="evidence" value="ECO:0007669"/>
    <property type="project" value="TreeGrafter"/>
</dbReference>
<feature type="domain" description="GIY-YIG" evidence="2">
    <location>
        <begin position="262"/>
        <end position="340"/>
    </location>
</feature>
<dbReference type="EMBL" id="FMDN01000002">
    <property type="protein sequence ID" value="SCG38347.1"/>
    <property type="molecule type" value="Genomic_DNA"/>
</dbReference>
<dbReference type="CDD" id="cd06127">
    <property type="entry name" value="DEDDh"/>
    <property type="match status" value="1"/>
</dbReference>
<dbReference type="NCBIfam" id="TIGR00573">
    <property type="entry name" value="dnaq"/>
    <property type="match status" value="1"/>
</dbReference>
<dbReference type="NCBIfam" id="NF005907">
    <property type="entry name" value="PRK07883.1-5"/>
    <property type="match status" value="1"/>
</dbReference>
<dbReference type="Gene3D" id="3.30.420.10">
    <property type="entry name" value="Ribonuclease H-like superfamily/Ribonuclease H"/>
    <property type="match status" value="1"/>
</dbReference>
<proteinExistence type="predicted"/>
<dbReference type="PANTHER" id="PTHR30562:SF1">
    <property type="entry name" value="UVRABC SYSTEM PROTEIN C"/>
    <property type="match status" value="1"/>
</dbReference>
<organism evidence="3 4">
    <name type="scientific">Micromonospora halophytica</name>
    <dbReference type="NCBI Taxonomy" id="47864"/>
    <lineage>
        <taxon>Bacteria</taxon>
        <taxon>Bacillati</taxon>
        <taxon>Actinomycetota</taxon>
        <taxon>Actinomycetes</taxon>
        <taxon>Micromonosporales</taxon>
        <taxon>Micromonosporaceae</taxon>
        <taxon>Micromonospora</taxon>
    </lineage>
</organism>